<dbReference type="AlphaFoldDB" id="A0A423PGT2"/>
<protein>
    <submittedName>
        <fullName evidence="3">Alpha/beta hydrolase</fullName>
    </submittedName>
</protein>
<comment type="caution">
    <text evidence="3">The sequence shown here is derived from an EMBL/GenBank/DDBJ whole genome shotgun (WGS) entry which is preliminary data.</text>
</comment>
<dbReference type="InterPro" id="IPR029058">
    <property type="entry name" value="AB_hydrolase_fold"/>
</dbReference>
<dbReference type="PROSITE" id="PS51257">
    <property type="entry name" value="PROKAR_LIPOPROTEIN"/>
    <property type="match status" value="1"/>
</dbReference>
<dbReference type="InterPro" id="IPR049492">
    <property type="entry name" value="BD-FAE-like_dom"/>
</dbReference>
<feature type="domain" description="BD-FAE-like" evidence="2">
    <location>
        <begin position="56"/>
        <end position="242"/>
    </location>
</feature>
<dbReference type="InterPro" id="IPR050300">
    <property type="entry name" value="GDXG_lipolytic_enzyme"/>
</dbReference>
<dbReference type="PANTHER" id="PTHR48081">
    <property type="entry name" value="AB HYDROLASE SUPERFAMILY PROTEIN C4A8.06C"/>
    <property type="match status" value="1"/>
</dbReference>
<dbReference type="GO" id="GO:0016787">
    <property type="term" value="F:hydrolase activity"/>
    <property type="evidence" value="ECO:0007669"/>
    <property type="project" value="UniProtKB-KW"/>
</dbReference>
<gene>
    <name evidence="3" type="ORF">SAJA_13520</name>
</gene>
<evidence type="ECO:0000313" key="4">
    <source>
        <dbReference type="Proteomes" id="UP000285310"/>
    </source>
</evidence>
<name>A0A423PGT2_9GAMM</name>
<reference evidence="3 4" key="1">
    <citation type="submission" date="2013-10" db="EMBL/GenBank/DDBJ databases">
        <title>Salinisphaera japonica YTM-1 Genome Sequencing.</title>
        <authorList>
            <person name="Lai Q."/>
            <person name="Li C."/>
            <person name="Shao Z."/>
        </authorList>
    </citation>
    <scope>NUCLEOTIDE SEQUENCE [LARGE SCALE GENOMIC DNA]</scope>
    <source>
        <strain evidence="3 4">YTM-1</strain>
    </source>
</reference>
<dbReference type="InParanoid" id="A0A423PGT2"/>
<keyword evidence="1 3" id="KW-0378">Hydrolase</keyword>
<dbReference type="EMBL" id="AYKG01000056">
    <property type="protein sequence ID" value="ROO24822.1"/>
    <property type="molecule type" value="Genomic_DNA"/>
</dbReference>
<evidence type="ECO:0000259" key="2">
    <source>
        <dbReference type="Pfam" id="PF20434"/>
    </source>
</evidence>
<accession>A0A423PGT2</accession>
<dbReference type="SUPFAM" id="SSF53474">
    <property type="entry name" value="alpha/beta-Hydrolases"/>
    <property type="match status" value="1"/>
</dbReference>
<evidence type="ECO:0000313" key="3">
    <source>
        <dbReference type="EMBL" id="ROO24822.1"/>
    </source>
</evidence>
<keyword evidence="4" id="KW-1185">Reference proteome</keyword>
<dbReference type="Proteomes" id="UP000285310">
    <property type="component" value="Unassembled WGS sequence"/>
</dbReference>
<dbReference type="Gene3D" id="3.40.50.1820">
    <property type="entry name" value="alpha/beta hydrolase"/>
    <property type="match status" value="1"/>
</dbReference>
<dbReference type="Pfam" id="PF20434">
    <property type="entry name" value="BD-FAE"/>
    <property type="match status" value="1"/>
</dbReference>
<proteinExistence type="predicted"/>
<organism evidence="3 4">
    <name type="scientific">Salinisphaera japonica YTM-1</name>
    <dbReference type="NCBI Taxonomy" id="1209778"/>
    <lineage>
        <taxon>Bacteria</taxon>
        <taxon>Pseudomonadati</taxon>
        <taxon>Pseudomonadota</taxon>
        <taxon>Gammaproteobacteria</taxon>
        <taxon>Salinisphaerales</taxon>
        <taxon>Salinisphaeraceae</taxon>
        <taxon>Salinisphaera</taxon>
    </lineage>
</organism>
<sequence length="292" mass="31487">MSRRGLYVIGRAATMSLVAGLLTACSGQFWVNTLTPSWGHTRHADIAYGDLARQHLDIYSPSEPAPGRPVVVFFYGGSWQEGNKDGYRFVGQALASRGITAVIPDYRLYPQVTFPGFIEDGAAAVAWTRAHIDEYGGNGKDLFLAGHSAGAHIAAMLAVAPDYLAAVDVPREDIRGLIGMAGPYDFLPIIDPTLQTIFAPESGWPRTQPINFVDASVPPTLLLHGLADETVLPKNTRHMAEKINASGGNAKTKYYPDVTHVMLIAPLAAVLRFKGDELDTVAAFVKKHATDS</sequence>
<dbReference type="PANTHER" id="PTHR48081:SF9">
    <property type="entry name" value="CARBOXYLESTERASE"/>
    <property type="match status" value="1"/>
</dbReference>
<evidence type="ECO:0000256" key="1">
    <source>
        <dbReference type="ARBA" id="ARBA00022801"/>
    </source>
</evidence>